<protein>
    <submittedName>
        <fullName evidence="2">Uncharacterized protein</fullName>
    </submittedName>
</protein>
<comment type="caution">
    <text evidence="2">The sequence shown here is derived from an EMBL/GenBank/DDBJ whole genome shotgun (WGS) entry which is preliminary data.</text>
</comment>
<proteinExistence type="predicted"/>
<sequence>MLRNLLFRIGGLLLVLGALLPLFIPTVAPYIFALGALLFSYVQFTEDHRDDTLTIRRLVRQQMLGALLLLVTAALMFTSLYGIPPFRASEWKITLLIATVLELYTVFRIDSEMKKNK</sequence>
<reference evidence="2" key="1">
    <citation type="journal article" date="2012" name="PLoS ONE">
        <title>Gene sets for utilization of primary and secondary nutrition supplies in the distal gut of endangered iberian lynx.</title>
        <authorList>
            <person name="Alcaide M."/>
            <person name="Messina E."/>
            <person name="Richter M."/>
            <person name="Bargiela R."/>
            <person name="Peplies J."/>
            <person name="Huws S.A."/>
            <person name="Newbold C.J."/>
            <person name="Golyshin P.N."/>
            <person name="Simon M.A."/>
            <person name="Lopez G."/>
            <person name="Yakimov M.M."/>
            <person name="Ferrer M."/>
        </authorList>
    </citation>
    <scope>NUCLEOTIDE SEQUENCE</scope>
</reference>
<evidence type="ECO:0000256" key="1">
    <source>
        <dbReference type="SAM" id="Phobius"/>
    </source>
</evidence>
<keyword evidence="1" id="KW-1133">Transmembrane helix</keyword>
<dbReference type="AlphaFoldDB" id="J9GQI6"/>
<evidence type="ECO:0000313" key="2">
    <source>
        <dbReference type="EMBL" id="EJX02325.1"/>
    </source>
</evidence>
<keyword evidence="1" id="KW-0472">Membrane</keyword>
<accession>J9GQI6</accession>
<gene>
    <name evidence="2" type="ORF">EVA_09568</name>
</gene>
<organism evidence="2">
    <name type="scientific">gut metagenome</name>
    <dbReference type="NCBI Taxonomy" id="749906"/>
    <lineage>
        <taxon>unclassified sequences</taxon>
        <taxon>metagenomes</taxon>
        <taxon>organismal metagenomes</taxon>
    </lineage>
</organism>
<feature type="transmembrane region" description="Helical" evidence="1">
    <location>
        <begin position="63"/>
        <end position="83"/>
    </location>
</feature>
<keyword evidence="1" id="KW-0812">Transmembrane</keyword>
<feature type="transmembrane region" description="Helical" evidence="1">
    <location>
        <begin position="12"/>
        <end position="42"/>
    </location>
</feature>
<dbReference type="EMBL" id="AMCI01002588">
    <property type="protein sequence ID" value="EJX02325.1"/>
    <property type="molecule type" value="Genomic_DNA"/>
</dbReference>
<name>J9GQI6_9ZZZZ</name>